<feature type="region of interest" description="Disordered" evidence="1">
    <location>
        <begin position="139"/>
        <end position="176"/>
    </location>
</feature>
<dbReference type="AlphaFoldDB" id="A0A8D8BHF5"/>
<evidence type="ECO:0000256" key="1">
    <source>
        <dbReference type="SAM" id="MobiDB-lite"/>
    </source>
</evidence>
<feature type="region of interest" description="Disordered" evidence="1">
    <location>
        <begin position="91"/>
        <end position="110"/>
    </location>
</feature>
<sequence length="176" mass="18546">MGKARRQWRPVLLAHQIGNNPTGATGVAQRTTDDARAYENERNGGGGANATLHTELDVLANAGQPVRHAQARVQLNVLEQRSAARKYHIRHTKQHQLGAGPGGRTPKEGGNCTETTKFPTQIGHGPVDSVRGAIARLGRDRRGGSDAGAVLEGGQQVHRGPVAGPERAAGRGRTVG</sequence>
<organism evidence="2">
    <name type="scientific">Culex pipiens</name>
    <name type="common">House mosquito</name>
    <dbReference type="NCBI Taxonomy" id="7175"/>
    <lineage>
        <taxon>Eukaryota</taxon>
        <taxon>Metazoa</taxon>
        <taxon>Ecdysozoa</taxon>
        <taxon>Arthropoda</taxon>
        <taxon>Hexapoda</taxon>
        <taxon>Insecta</taxon>
        <taxon>Pterygota</taxon>
        <taxon>Neoptera</taxon>
        <taxon>Endopterygota</taxon>
        <taxon>Diptera</taxon>
        <taxon>Nematocera</taxon>
        <taxon>Culicoidea</taxon>
        <taxon>Culicidae</taxon>
        <taxon>Culicinae</taxon>
        <taxon>Culicini</taxon>
        <taxon>Culex</taxon>
        <taxon>Culex</taxon>
    </lineage>
</organism>
<protein>
    <submittedName>
        <fullName evidence="2">(northern house mosquito) hypothetical protein</fullName>
    </submittedName>
</protein>
<name>A0A8D8BHF5_CULPI</name>
<dbReference type="EMBL" id="HBUE01072979">
    <property type="protein sequence ID" value="CAG6473554.1"/>
    <property type="molecule type" value="Transcribed_RNA"/>
</dbReference>
<proteinExistence type="predicted"/>
<accession>A0A8D8BHF5</accession>
<reference evidence="2" key="1">
    <citation type="submission" date="2021-05" db="EMBL/GenBank/DDBJ databases">
        <authorList>
            <person name="Alioto T."/>
            <person name="Alioto T."/>
            <person name="Gomez Garrido J."/>
        </authorList>
    </citation>
    <scope>NUCLEOTIDE SEQUENCE</scope>
</reference>
<evidence type="ECO:0000313" key="2">
    <source>
        <dbReference type="EMBL" id="CAG6473560.1"/>
    </source>
</evidence>
<dbReference type="EMBL" id="HBUE01072986">
    <property type="protein sequence ID" value="CAG6473563.1"/>
    <property type="molecule type" value="Transcribed_RNA"/>
</dbReference>
<dbReference type="EMBL" id="HBUE01072985">
    <property type="protein sequence ID" value="CAG6473560.1"/>
    <property type="molecule type" value="Transcribed_RNA"/>
</dbReference>